<dbReference type="PROSITE" id="PS50097">
    <property type="entry name" value="BTB"/>
    <property type="match status" value="1"/>
</dbReference>
<comment type="pathway">
    <text evidence="1">Protein modification; protein ubiquitination.</text>
</comment>
<protein>
    <recommendedName>
        <fullName evidence="2">BTB domain-containing protein</fullName>
    </recommendedName>
</protein>
<name>A0A6D2KLA4_9BRAS</name>
<sequence length="139" mass="15141">MNRHQPCHIDLDSDSDSDSSIDTAMRCNACQEVYLPDDVGTCKKCYDGVVEANEVLMQEINVLKAEVDFLRSSSPLDHGGSSTLFTDVILVAISDVGAASVPVSAHKEILVSCSPVFKAMLELVIKEARRVVIKIFDVL</sequence>
<accession>A0A6D2KLA4</accession>
<dbReference type="Pfam" id="PF00651">
    <property type="entry name" value="BTB"/>
    <property type="match status" value="1"/>
</dbReference>
<dbReference type="InterPro" id="IPR000210">
    <property type="entry name" value="BTB/POZ_dom"/>
</dbReference>
<gene>
    <name evidence="3" type="ORF">MERR_LOCUS44962</name>
</gene>
<organism evidence="3 4">
    <name type="scientific">Microthlaspi erraticum</name>
    <dbReference type="NCBI Taxonomy" id="1685480"/>
    <lineage>
        <taxon>Eukaryota</taxon>
        <taxon>Viridiplantae</taxon>
        <taxon>Streptophyta</taxon>
        <taxon>Embryophyta</taxon>
        <taxon>Tracheophyta</taxon>
        <taxon>Spermatophyta</taxon>
        <taxon>Magnoliopsida</taxon>
        <taxon>eudicotyledons</taxon>
        <taxon>Gunneridae</taxon>
        <taxon>Pentapetalae</taxon>
        <taxon>rosids</taxon>
        <taxon>malvids</taxon>
        <taxon>Brassicales</taxon>
        <taxon>Brassicaceae</taxon>
        <taxon>Coluteocarpeae</taxon>
        <taxon>Microthlaspi</taxon>
    </lineage>
</organism>
<dbReference type="InterPro" id="IPR011333">
    <property type="entry name" value="SKP1/BTB/POZ_sf"/>
</dbReference>
<proteinExistence type="predicted"/>
<evidence type="ECO:0000256" key="1">
    <source>
        <dbReference type="ARBA" id="ARBA00004906"/>
    </source>
</evidence>
<keyword evidence="4" id="KW-1185">Reference proteome</keyword>
<evidence type="ECO:0000313" key="3">
    <source>
        <dbReference type="EMBL" id="CAA7057726.1"/>
    </source>
</evidence>
<dbReference type="EMBL" id="CACVBM020001706">
    <property type="protein sequence ID" value="CAA7057726.1"/>
    <property type="molecule type" value="Genomic_DNA"/>
</dbReference>
<dbReference type="SUPFAM" id="SSF54695">
    <property type="entry name" value="POZ domain"/>
    <property type="match status" value="1"/>
</dbReference>
<dbReference type="Proteomes" id="UP000467841">
    <property type="component" value="Unassembled WGS sequence"/>
</dbReference>
<dbReference type="GO" id="GO:0016567">
    <property type="term" value="P:protein ubiquitination"/>
    <property type="evidence" value="ECO:0007669"/>
    <property type="project" value="UniProtKB-UniPathway"/>
</dbReference>
<dbReference type="CDD" id="cd18186">
    <property type="entry name" value="BTB_POZ_ZBTB_KLHL-like"/>
    <property type="match status" value="1"/>
</dbReference>
<feature type="domain" description="BTB" evidence="2">
    <location>
        <begin position="86"/>
        <end position="139"/>
    </location>
</feature>
<evidence type="ECO:0000313" key="4">
    <source>
        <dbReference type="Proteomes" id="UP000467841"/>
    </source>
</evidence>
<dbReference type="Gene3D" id="3.30.710.10">
    <property type="entry name" value="Potassium Channel Kv1.1, Chain A"/>
    <property type="match status" value="1"/>
</dbReference>
<comment type="caution">
    <text evidence="3">The sequence shown here is derived from an EMBL/GenBank/DDBJ whole genome shotgun (WGS) entry which is preliminary data.</text>
</comment>
<dbReference type="OrthoDB" id="6359816at2759"/>
<evidence type="ECO:0000259" key="2">
    <source>
        <dbReference type="PROSITE" id="PS50097"/>
    </source>
</evidence>
<dbReference type="UniPathway" id="UPA00143"/>
<reference evidence="3" key="1">
    <citation type="submission" date="2020-01" db="EMBL/GenBank/DDBJ databases">
        <authorList>
            <person name="Mishra B."/>
        </authorList>
    </citation>
    <scope>NUCLEOTIDE SEQUENCE [LARGE SCALE GENOMIC DNA]</scope>
</reference>
<dbReference type="AlphaFoldDB" id="A0A6D2KLA4"/>